<evidence type="ECO:0000313" key="4">
    <source>
        <dbReference type="Proteomes" id="UP000036334"/>
    </source>
</evidence>
<dbReference type="OrthoDB" id="9767153at2"/>
<dbReference type="PATRIC" id="fig|29311.18.peg.256"/>
<keyword evidence="2" id="KW-0812">Transmembrane</keyword>
<dbReference type="EMBL" id="LDPR01000001">
    <property type="protein sequence ID" value="KLO39008.1"/>
    <property type="molecule type" value="Genomic_DNA"/>
</dbReference>
<name>A0A0I9UQL8_9MYCO</name>
<evidence type="ECO:0000313" key="3">
    <source>
        <dbReference type="EMBL" id="KLO39008.1"/>
    </source>
</evidence>
<dbReference type="AlphaFoldDB" id="A0A0I9UQL8"/>
<feature type="region of interest" description="Disordered" evidence="1">
    <location>
        <begin position="42"/>
        <end position="79"/>
    </location>
</feature>
<evidence type="ECO:0000256" key="2">
    <source>
        <dbReference type="SAM" id="Phobius"/>
    </source>
</evidence>
<dbReference type="Proteomes" id="UP000036334">
    <property type="component" value="Unassembled WGS sequence"/>
</dbReference>
<keyword evidence="2" id="KW-0472">Membrane</keyword>
<organism evidence="3 4">
    <name type="scientific">Mycobacterium haemophilum</name>
    <dbReference type="NCBI Taxonomy" id="29311"/>
    <lineage>
        <taxon>Bacteria</taxon>
        <taxon>Bacillati</taxon>
        <taxon>Actinomycetota</taxon>
        <taxon>Actinomycetes</taxon>
        <taxon>Mycobacteriales</taxon>
        <taxon>Mycobacteriaceae</taxon>
        <taxon>Mycobacterium</taxon>
    </lineage>
</organism>
<gene>
    <name evidence="3" type="ORF">ABH38_01160</name>
</gene>
<comment type="caution">
    <text evidence="3">The sequence shown here is derived from an EMBL/GenBank/DDBJ whole genome shotgun (WGS) entry which is preliminary data.</text>
</comment>
<dbReference type="RefSeq" id="WP_047313204.1">
    <property type="nucleotide sequence ID" value="NZ_LDPQ01000001.1"/>
</dbReference>
<accession>A0A0I9UQL8</accession>
<protein>
    <submittedName>
        <fullName evidence="3">Uncharacterized protein</fullName>
    </submittedName>
</protein>
<keyword evidence="4" id="KW-1185">Reference proteome</keyword>
<evidence type="ECO:0000256" key="1">
    <source>
        <dbReference type="SAM" id="MobiDB-lite"/>
    </source>
</evidence>
<proteinExistence type="predicted"/>
<keyword evidence="2" id="KW-1133">Transmembrane helix</keyword>
<reference evidence="3 4" key="1">
    <citation type="submission" date="2015-05" db="EMBL/GenBank/DDBJ databases">
        <title>Genome sequence of Mycobacterium haemophilum.</title>
        <authorList>
            <person name="Greninger A.L."/>
            <person name="Cunningham G."/>
            <person name="Miller S."/>
        </authorList>
    </citation>
    <scope>NUCLEOTIDE SEQUENCE [LARGE SCALE GENOMIC DNA]</scope>
    <source>
        <strain evidence="4">UC1</strain>
    </source>
</reference>
<feature type="transmembrane region" description="Helical" evidence="2">
    <location>
        <begin position="24"/>
        <end position="42"/>
    </location>
</feature>
<sequence length="79" mass="8251">MEPKAAQPRHSEAATAQPLIGKGWVQGVALVMIFGFLVMGAGPPGRPQATGDGTRSRGRAGTPRSEVLQDIASAVNDRR</sequence>